<dbReference type="Pfam" id="PF12514">
    <property type="entry name" value="DUF3718"/>
    <property type="match status" value="1"/>
</dbReference>
<name>A0A3N1PQE0_9GAMM</name>
<evidence type="ECO:0000313" key="2">
    <source>
        <dbReference type="EMBL" id="ROQ30723.1"/>
    </source>
</evidence>
<dbReference type="AlphaFoldDB" id="A0A3N1PQE0"/>
<feature type="signal peptide" evidence="1">
    <location>
        <begin position="1"/>
        <end position="25"/>
    </location>
</feature>
<keyword evidence="1" id="KW-0732">Signal</keyword>
<dbReference type="Proteomes" id="UP000268033">
    <property type="component" value="Unassembled WGS sequence"/>
</dbReference>
<evidence type="ECO:0000313" key="3">
    <source>
        <dbReference type="Proteomes" id="UP000268033"/>
    </source>
</evidence>
<accession>A0A3N1PQE0</accession>
<evidence type="ECO:0000256" key="1">
    <source>
        <dbReference type="SAM" id="SignalP"/>
    </source>
</evidence>
<dbReference type="OrthoDB" id="6197363at2"/>
<protein>
    <submittedName>
        <fullName evidence="2">Uncharacterized protein DUF3718</fullName>
    </submittedName>
</protein>
<feature type="chain" id="PRO_5018278745" evidence="1">
    <location>
        <begin position="26"/>
        <end position="128"/>
    </location>
</feature>
<gene>
    <name evidence="2" type="ORF">EDC28_101415</name>
</gene>
<comment type="caution">
    <text evidence="2">The sequence shown here is derived from an EMBL/GenBank/DDBJ whole genome shotgun (WGS) entry which is preliminary data.</text>
</comment>
<organism evidence="2 3">
    <name type="scientific">Gallaecimonas pentaromativorans</name>
    <dbReference type="NCBI Taxonomy" id="584787"/>
    <lineage>
        <taxon>Bacteria</taxon>
        <taxon>Pseudomonadati</taxon>
        <taxon>Pseudomonadota</taxon>
        <taxon>Gammaproteobacteria</taxon>
        <taxon>Enterobacterales</taxon>
        <taxon>Gallaecimonadaceae</taxon>
        <taxon>Gallaecimonas</taxon>
    </lineage>
</organism>
<dbReference type="STRING" id="584787.GCA_001247655_03686"/>
<keyword evidence="3" id="KW-1185">Reference proteome</keyword>
<dbReference type="InterPro" id="IPR022193">
    <property type="entry name" value="DUF3718"/>
</dbReference>
<dbReference type="EMBL" id="RJUL01000001">
    <property type="protein sequence ID" value="ROQ30723.1"/>
    <property type="molecule type" value="Genomic_DNA"/>
</dbReference>
<sequence length="128" mass="13251">MLKSVKMGAVALLLAFTYQPTPAKADAAQLVASICDYVASNDKNRLRSKLSDSGIRLRNIYDGVKCNGLSLLRFAMSSGADGAGEFIAKQLPGSTLGAPEADGKTVIAWADANGFGGSATAAAIKERL</sequence>
<proteinExistence type="predicted"/>
<dbReference type="RefSeq" id="WP_123420497.1">
    <property type="nucleotide sequence ID" value="NZ_JBLXAC010000002.1"/>
</dbReference>
<reference evidence="2 3" key="1">
    <citation type="submission" date="2018-11" db="EMBL/GenBank/DDBJ databases">
        <title>Genomic Encyclopedia of Type Strains, Phase IV (KMG-IV): sequencing the most valuable type-strain genomes for metagenomic binning, comparative biology and taxonomic classification.</title>
        <authorList>
            <person name="Goeker M."/>
        </authorList>
    </citation>
    <scope>NUCLEOTIDE SEQUENCE [LARGE SCALE GENOMIC DNA]</scope>
    <source>
        <strain evidence="2 3">DSM 21945</strain>
    </source>
</reference>